<dbReference type="SUPFAM" id="SSF47113">
    <property type="entry name" value="Histone-fold"/>
    <property type="match status" value="1"/>
</dbReference>
<evidence type="ECO:0000256" key="7">
    <source>
        <dbReference type="ARBA" id="ARBA00023242"/>
    </source>
</evidence>
<dbReference type="Proteomes" id="UP000015101">
    <property type="component" value="Unassembled WGS sequence"/>
</dbReference>
<dbReference type="GO" id="GO:0017054">
    <property type="term" value="C:negative cofactor 2 complex"/>
    <property type="evidence" value="ECO:0000318"/>
    <property type="project" value="GO_Central"/>
</dbReference>
<dbReference type="FunFam" id="1.10.20.10:FF:000032">
    <property type="entry name" value="dr1-associated corepressor isoform X1"/>
    <property type="match status" value="1"/>
</dbReference>
<dbReference type="PANTHER" id="PTHR10252:SF5">
    <property type="entry name" value="DR1-ASSOCIATED COREPRESSOR"/>
    <property type="match status" value="1"/>
</dbReference>
<dbReference type="InParanoid" id="T1G7C0"/>
<evidence type="ECO:0000256" key="3">
    <source>
        <dbReference type="ARBA" id="ARBA00022553"/>
    </source>
</evidence>
<dbReference type="STRING" id="6412.T1G7C0"/>
<dbReference type="GO" id="GO:0001046">
    <property type="term" value="F:core promoter sequence-specific DNA binding"/>
    <property type="evidence" value="ECO:0000318"/>
    <property type="project" value="GO_Central"/>
</dbReference>
<evidence type="ECO:0000256" key="6">
    <source>
        <dbReference type="ARBA" id="ARBA00023163"/>
    </source>
</evidence>
<dbReference type="OMA" id="PIMISRC"/>
<dbReference type="OrthoDB" id="653904at2759"/>
<evidence type="ECO:0000256" key="11">
    <source>
        <dbReference type="ARBA" id="ARBA00077179"/>
    </source>
</evidence>
<dbReference type="RefSeq" id="XP_009029362.1">
    <property type="nucleotide sequence ID" value="XM_009031114.1"/>
</dbReference>
<dbReference type="GO" id="GO:0005634">
    <property type="term" value="C:nucleus"/>
    <property type="evidence" value="ECO:0000318"/>
    <property type="project" value="GO_Central"/>
</dbReference>
<protein>
    <recommendedName>
        <fullName evidence="10">Dr1-associated corepressor</fullName>
    </recommendedName>
    <alternativeName>
        <fullName evidence="11">Dr1-associated protein 1</fullName>
    </alternativeName>
    <alternativeName>
        <fullName evidence="12">Negative cofactor 2-alpha</fullName>
    </alternativeName>
</protein>
<accession>T1G7C0</accession>
<dbReference type="CTD" id="20216967"/>
<organism evidence="16 17">
    <name type="scientific">Helobdella robusta</name>
    <name type="common">Californian leech</name>
    <dbReference type="NCBI Taxonomy" id="6412"/>
    <lineage>
        <taxon>Eukaryota</taxon>
        <taxon>Metazoa</taxon>
        <taxon>Spiralia</taxon>
        <taxon>Lophotrochozoa</taxon>
        <taxon>Annelida</taxon>
        <taxon>Clitellata</taxon>
        <taxon>Hirudinea</taxon>
        <taxon>Rhynchobdellida</taxon>
        <taxon>Glossiphoniidae</taxon>
        <taxon>Helobdella</taxon>
    </lineage>
</organism>
<keyword evidence="2" id="KW-0678">Repressor</keyword>
<name>T1G7C0_HELRO</name>
<evidence type="ECO:0000256" key="10">
    <source>
        <dbReference type="ARBA" id="ARBA00072760"/>
    </source>
</evidence>
<reference evidence="15 17" key="2">
    <citation type="journal article" date="2013" name="Nature">
        <title>Insights into bilaterian evolution from three spiralian genomes.</title>
        <authorList>
            <person name="Simakov O."/>
            <person name="Marletaz F."/>
            <person name="Cho S.J."/>
            <person name="Edsinger-Gonzales E."/>
            <person name="Havlak P."/>
            <person name="Hellsten U."/>
            <person name="Kuo D.H."/>
            <person name="Larsson T."/>
            <person name="Lv J."/>
            <person name="Arendt D."/>
            <person name="Savage R."/>
            <person name="Osoegawa K."/>
            <person name="de Jong P."/>
            <person name="Grimwood J."/>
            <person name="Chapman J.A."/>
            <person name="Shapiro H."/>
            <person name="Aerts A."/>
            <person name="Otillar R.P."/>
            <person name="Terry A.Y."/>
            <person name="Boore J.L."/>
            <person name="Grigoriev I.V."/>
            <person name="Lindberg D.R."/>
            <person name="Seaver E.C."/>
            <person name="Weisblat D.A."/>
            <person name="Putnam N.H."/>
            <person name="Rokhsar D.S."/>
        </authorList>
    </citation>
    <scope>NUCLEOTIDE SEQUENCE</scope>
</reference>
<evidence type="ECO:0000256" key="12">
    <source>
        <dbReference type="ARBA" id="ARBA00078501"/>
    </source>
</evidence>
<evidence type="ECO:0000256" key="5">
    <source>
        <dbReference type="ARBA" id="ARBA00023125"/>
    </source>
</evidence>
<keyword evidence="3" id="KW-0597">Phosphoprotein</keyword>
<dbReference type="GeneID" id="20216967"/>
<dbReference type="EMBL" id="AMQM01007573">
    <property type="status" value="NOT_ANNOTATED_CDS"/>
    <property type="molecule type" value="Genomic_DNA"/>
</dbReference>
<keyword evidence="4" id="KW-0805">Transcription regulation</keyword>
<keyword evidence="7" id="KW-0539">Nucleus</keyword>
<evidence type="ECO:0000256" key="4">
    <source>
        <dbReference type="ARBA" id="ARBA00023015"/>
    </source>
</evidence>
<dbReference type="InterPro" id="IPR003958">
    <property type="entry name" value="CBFA_NFYB_domain"/>
</dbReference>
<comment type="subcellular location">
    <subcellularLocation>
        <location evidence="1">Nucleus</location>
    </subcellularLocation>
</comment>
<dbReference type="KEGG" id="hro:HELRODRAFT_89315"/>
<feature type="domain" description="Transcription factor CBF/NF-Y/archaeal histone" evidence="14">
    <location>
        <begin position="10"/>
        <end position="74"/>
    </location>
</feature>
<dbReference type="EMBL" id="KB097640">
    <property type="protein sequence ID" value="ESN92532.1"/>
    <property type="molecule type" value="Genomic_DNA"/>
</dbReference>
<feature type="compositionally biased region" description="Polar residues" evidence="13">
    <location>
        <begin position="102"/>
        <end position="130"/>
    </location>
</feature>
<reference evidence="17" key="1">
    <citation type="submission" date="2012-12" db="EMBL/GenBank/DDBJ databases">
        <authorList>
            <person name="Hellsten U."/>
            <person name="Grimwood J."/>
            <person name="Chapman J.A."/>
            <person name="Shapiro H."/>
            <person name="Aerts A."/>
            <person name="Otillar R.P."/>
            <person name="Terry A.Y."/>
            <person name="Boore J.L."/>
            <person name="Simakov O."/>
            <person name="Marletaz F."/>
            <person name="Cho S.-J."/>
            <person name="Edsinger-Gonzales E."/>
            <person name="Havlak P."/>
            <person name="Kuo D.-H."/>
            <person name="Larsson T."/>
            <person name="Lv J."/>
            <person name="Arendt D."/>
            <person name="Savage R."/>
            <person name="Osoegawa K."/>
            <person name="de Jong P."/>
            <person name="Lindberg D.R."/>
            <person name="Seaver E.C."/>
            <person name="Weisblat D.A."/>
            <person name="Putnam N.H."/>
            <person name="Grigoriev I.V."/>
            <person name="Rokhsar D.S."/>
        </authorList>
    </citation>
    <scope>NUCLEOTIDE SEQUENCE</scope>
</reference>
<evidence type="ECO:0000313" key="15">
    <source>
        <dbReference type="EMBL" id="ESN92532.1"/>
    </source>
</evidence>
<evidence type="ECO:0000313" key="16">
    <source>
        <dbReference type="EnsemblMetazoa" id="HelroP89315"/>
    </source>
</evidence>
<evidence type="ECO:0000256" key="8">
    <source>
        <dbReference type="ARBA" id="ARBA00061393"/>
    </source>
</evidence>
<comment type="subunit">
    <text evidence="9">Heterodimer with DR1. Binds BTAF1.</text>
</comment>
<evidence type="ECO:0000256" key="9">
    <source>
        <dbReference type="ARBA" id="ARBA00066085"/>
    </source>
</evidence>
<dbReference type="GO" id="GO:0046982">
    <property type="term" value="F:protein heterodimerization activity"/>
    <property type="evidence" value="ECO:0007669"/>
    <property type="project" value="InterPro"/>
</dbReference>
<dbReference type="PANTHER" id="PTHR10252">
    <property type="entry name" value="HISTONE-LIKE TRANSCRIPTION FACTOR CCAAT-RELATED"/>
    <property type="match status" value="1"/>
</dbReference>
<dbReference type="GO" id="GO:0016251">
    <property type="term" value="F:RNA polymerase II general transcription initiation factor activity"/>
    <property type="evidence" value="ECO:0000318"/>
    <property type="project" value="GO_Central"/>
</dbReference>
<feature type="region of interest" description="Disordered" evidence="13">
    <location>
        <begin position="91"/>
        <end position="154"/>
    </location>
</feature>
<dbReference type="GO" id="GO:0000122">
    <property type="term" value="P:negative regulation of transcription by RNA polymerase II"/>
    <property type="evidence" value="ECO:0007669"/>
    <property type="project" value="UniProtKB-ARBA"/>
</dbReference>
<keyword evidence="17" id="KW-1185">Reference proteome</keyword>
<comment type="similarity">
    <text evidence="8">Belongs to the NC2 alpha/DRAP1 family.</text>
</comment>
<evidence type="ECO:0000259" key="14">
    <source>
        <dbReference type="Pfam" id="PF00808"/>
    </source>
</evidence>
<dbReference type="eggNOG" id="KOG1659">
    <property type="taxonomic scope" value="Eukaryota"/>
</dbReference>
<dbReference type="EnsemblMetazoa" id="HelroT89315">
    <property type="protein sequence ID" value="HelroP89315"/>
    <property type="gene ID" value="HelroG89315"/>
</dbReference>
<dbReference type="CDD" id="cd22906">
    <property type="entry name" value="HFD_DRAP1"/>
    <property type="match status" value="1"/>
</dbReference>
<proteinExistence type="inferred from homology"/>
<sequence length="154" mass="16879">MPNKKKKYSARFPPARIKKIMQKDEEVGKVAAAVPVIISRSLELFIESLIKKTNDLVILKNAKTLTPQHIKQTVLQDKEFKFLSELVSSIPDIQPNEDDNQQETGASLPRQSQPTSSTFIPSHSTSNLPSPNFGGRSGASGVLAKVSTGKPRGR</sequence>
<evidence type="ECO:0000256" key="2">
    <source>
        <dbReference type="ARBA" id="ARBA00022491"/>
    </source>
</evidence>
<evidence type="ECO:0000313" key="17">
    <source>
        <dbReference type="Proteomes" id="UP000015101"/>
    </source>
</evidence>
<dbReference type="HOGENOM" id="CLU_045277_9_0_1"/>
<dbReference type="GO" id="GO:0006366">
    <property type="term" value="P:transcription by RNA polymerase II"/>
    <property type="evidence" value="ECO:0000318"/>
    <property type="project" value="GO_Central"/>
</dbReference>
<dbReference type="InterPro" id="IPR050568">
    <property type="entry name" value="Transcr_DNA_Rep_Reg"/>
</dbReference>
<dbReference type="InterPro" id="IPR009072">
    <property type="entry name" value="Histone-fold"/>
</dbReference>
<evidence type="ECO:0000256" key="1">
    <source>
        <dbReference type="ARBA" id="ARBA00004123"/>
    </source>
</evidence>
<dbReference type="Gene3D" id="1.10.20.10">
    <property type="entry name" value="Histone, subunit A"/>
    <property type="match status" value="1"/>
</dbReference>
<gene>
    <name evidence="16" type="primary">20216967</name>
    <name evidence="15" type="ORF">HELRODRAFT_89315</name>
</gene>
<keyword evidence="6" id="KW-0804">Transcription</keyword>
<dbReference type="AlphaFoldDB" id="T1G7C0"/>
<evidence type="ECO:0000256" key="13">
    <source>
        <dbReference type="SAM" id="MobiDB-lite"/>
    </source>
</evidence>
<keyword evidence="5" id="KW-0238">DNA-binding</keyword>
<reference evidence="16" key="3">
    <citation type="submission" date="2015-06" db="UniProtKB">
        <authorList>
            <consortium name="EnsemblMetazoa"/>
        </authorList>
    </citation>
    <scope>IDENTIFICATION</scope>
</reference>
<dbReference type="Pfam" id="PF00808">
    <property type="entry name" value="CBFD_NFYB_HMF"/>
    <property type="match status" value="1"/>
</dbReference>